<proteinExistence type="predicted"/>
<accession>A0A1H4T8S1</accession>
<protein>
    <submittedName>
        <fullName evidence="1">Uncharacterized protein</fullName>
    </submittedName>
</protein>
<evidence type="ECO:0000313" key="1">
    <source>
        <dbReference type="EMBL" id="SEC52832.1"/>
    </source>
</evidence>
<name>A0A1H4T8S1_9BACT</name>
<organism evidence="1 2">
    <name type="scientific">Terriglobus roseus</name>
    <dbReference type="NCBI Taxonomy" id="392734"/>
    <lineage>
        <taxon>Bacteria</taxon>
        <taxon>Pseudomonadati</taxon>
        <taxon>Acidobacteriota</taxon>
        <taxon>Terriglobia</taxon>
        <taxon>Terriglobales</taxon>
        <taxon>Acidobacteriaceae</taxon>
        <taxon>Terriglobus</taxon>
    </lineage>
</organism>
<sequence length="119" mass="12991">MQKTQHRSMGRWFLAAGLLLFGLFLSGFSCPGNIPDHLPARAEARAASAQQSLRRQSVRAEIKVEQAKAAPMLAMLLSLVPARPHAPSDAVVVVATTSDSSLWLMPYMFRPPPANILVR</sequence>
<dbReference type="PROSITE" id="PS51257">
    <property type="entry name" value="PROKAR_LIPOPROTEIN"/>
    <property type="match status" value="1"/>
</dbReference>
<dbReference type="EMBL" id="FNSD01000001">
    <property type="protein sequence ID" value="SEC52832.1"/>
    <property type="molecule type" value="Genomic_DNA"/>
</dbReference>
<evidence type="ECO:0000313" key="2">
    <source>
        <dbReference type="Proteomes" id="UP000182409"/>
    </source>
</evidence>
<gene>
    <name evidence="1" type="ORF">SAMN05443244_3680</name>
</gene>
<dbReference type="Proteomes" id="UP000182409">
    <property type="component" value="Unassembled WGS sequence"/>
</dbReference>
<dbReference type="AlphaFoldDB" id="A0A1H4T8S1"/>
<reference evidence="1 2" key="1">
    <citation type="submission" date="2016-10" db="EMBL/GenBank/DDBJ databases">
        <authorList>
            <person name="de Groot N.N."/>
        </authorList>
    </citation>
    <scope>NUCLEOTIDE SEQUENCE [LARGE SCALE GENOMIC DNA]</scope>
    <source>
        <strain evidence="1 2">AB35.6</strain>
    </source>
</reference>
<dbReference type="RefSeq" id="WP_139285250.1">
    <property type="nucleotide sequence ID" value="NZ_FNSD01000001.1"/>
</dbReference>